<protein>
    <submittedName>
        <fullName evidence="1">Gamma-glutamyl-gamma-aminobutyrate hydrolase family protein</fullName>
    </submittedName>
</protein>
<dbReference type="InterPro" id="IPR044668">
    <property type="entry name" value="PuuD-like"/>
</dbReference>
<reference evidence="1 2" key="1">
    <citation type="submission" date="2018-08" db="EMBL/GenBank/DDBJ databases">
        <title>A genome reference for cultivated species of the human gut microbiota.</title>
        <authorList>
            <person name="Zou Y."/>
            <person name="Xue W."/>
            <person name="Luo G."/>
        </authorList>
    </citation>
    <scope>NUCLEOTIDE SEQUENCE [LARGE SCALE GENOMIC DNA]</scope>
    <source>
        <strain evidence="1 2">AM07-24</strain>
    </source>
</reference>
<dbReference type="GO" id="GO:0005829">
    <property type="term" value="C:cytosol"/>
    <property type="evidence" value="ECO:0007669"/>
    <property type="project" value="TreeGrafter"/>
</dbReference>
<dbReference type="Pfam" id="PF07722">
    <property type="entry name" value="Peptidase_C26"/>
    <property type="match status" value="1"/>
</dbReference>
<dbReference type="EMBL" id="QRMS01000001">
    <property type="protein sequence ID" value="RHJ89008.1"/>
    <property type="molecule type" value="Genomic_DNA"/>
</dbReference>
<dbReference type="GO" id="GO:0016811">
    <property type="term" value="F:hydrolase activity, acting on carbon-nitrogen (but not peptide) bonds, in linear amides"/>
    <property type="evidence" value="ECO:0007669"/>
    <property type="project" value="InterPro"/>
</dbReference>
<dbReference type="STRING" id="1776384.GCA_900086585_02234"/>
<dbReference type="PANTHER" id="PTHR43235:SF1">
    <property type="entry name" value="GLUTAMINE AMIDOTRANSFERASE PB2B2.05-RELATED"/>
    <property type="match status" value="1"/>
</dbReference>
<dbReference type="RefSeq" id="WP_082907478.1">
    <property type="nucleotide sequence ID" value="NZ_CABKWE010000009.1"/>
</dbReference>
<keyword evidence="2" id="KW-1185">Reference proteome</keyword>
<organism evidence="1 2">
    <name type="scientific">Emergencia timonensis</name>
    <dbReference type="NCBI Taxonomy" id="1776384"/>
    <lineage>
        <taxon>Bacteria</taxon>
        <taxon>Bacillati</taxon>
        <taxon>Bacillota</taxon>
        <taxon>Clostridia</taxon>
        <taxon>Peptostreptococcales</taxon>
        <taxon>Anaerovoracaceae</taxon>
        <taxon>Emergencia</taxon>
    </lineage>
</organism>
<accession>A0A415E5J2</accession>
<comment type="caution">
    <text evidence="1">The sequence shown here is derived from an EMBL/GenBank/DDBJ whole genome shotgun (WGS) entry which is preliminary data.</text>
</comment>
<dbReference type="InterPro" id="IPR011697">
    <property type="entry name" value="Peptidase_C26"/>
</dbReference>
<dbReference type="InterPro" id="IPR029062">
    <property type="entry name" value="Class_I_gatase-like"/>
</dbReference>
<dbReference type="OrthoDB" id="9813383at2"/>
<gene>
    <name evidence="1" type="ORF">DW099_00060</name>
</gene>
<dbReference type="PROSITE" id="PS51273">
    <property type="entry name" value="GATASE_TYPE_1"/>
    <property type="match status" value="1"/>
</dbReference>
<sequence length="234" mass="26088">MPYDNLKGVLTMKKPMIAGLVTADDDYKDYCKAFEELGQEPFISLNLQDLDLADALILPGSGQDMNPKLWGSEDQCSNDINDALDAAQWALMDSAVKKGKPILGICRGMQFINVYFGGTLIQDLPCSASHKAATPEQYHDVLHLPATFMEALYGETSEVNTRHHQGIGRIGENLQVVSIWNDGEDSVVEAIACEQHSILGLQWHPEKMFLYGNENQRTDAKKLLQWFLTLEGEK</sequence>
<evidence type="ECO:0000313" key="1">
    <source>
        <dbReference type="EMBL" id="RHJ89008.1"/>
    </source>
</evidence>
<name>A0A415E5J2_9FIRM</name>
<dbReference type="SUPFAM" id="SSF52317">
    <property type="entry name" value="Class I glutamine amidotransferase-like"/>
    <property type="match status" value="1"/>
</dbReference>
<proteinExistence type="predicted"/>
<evidence type="ECO:0000313" key="2">
    <source>
        <dbReference type="Proteomes" id="UP000284841"/>
    </source>
</evidence>
<dbReference type="Gene3D" id="3.40.50.880">
    <property type="match status" value="1"/>
</dbReference>
<dbReference type="Proteomes" id="UP000284841">
    <property type="component" value="Unassembled WGS sequence"/>
</dbReference>
<dbReference type="PANTHER" id="PTHR43235">
    <property type="entry name" value="GLUTAMINE AMIDOTRANSFERASE PB2B2.05-RELATED"/>
    <property type="match status" value="1"/>
</dbReference>
<dbReference type="GeneID" id="83004588"/>
<dbReference type="AlphaFoldDB" id="A0A415E5J2"/>
<keyword evidence="1" id="KW-0378">Hydrolase</keyword>